<organism evidence="1 2">
    <name type="scientific">Angomonas deanei</name>
    <dbReference type="NCBI Taxonomy" id="59799"/>
    <lineage>
        <taxon>Eukaryota</taxon>
        <taxon>Discoba</taxon>
        <taxon>Euglenozoa</taxon>
        <taxon>Kinetoplastea</taxon>
        <taxon>Metakinetoplastina</taxon>
        <taxon>Trypanosomatida</taxon>
        <taxon>Trypanosomatidae</taxon>
        <taxon>Strigomonadinae</taxon>
        <taxon>Angomonas</taxon>
    </lineage>
</organism>
<keyword evidence="2" id="KW-1185">Reference proteome</keyword>
<evidence type="ECO:0000313" key="2">
    <source>
        <dbReference type="Proteomes" id="UP000515908"/>
    </source>
</evidence>
<dbReference type="EMBL" id="LR877146">
    <property type="protein sequence ID" value="CAD2213562.1"/>
    <property type="molecule type" value="Genomic_DNA"/>
</dbReference>
<dbReference type="Proteomes" id="UP000515908">
    <property type="component" value="Chromosome 02"/>
</dbReference>
<evidence type="ECO:0000313" key="1">
    <source>
        <dbReference type="EMBL" id="CAD2213562.1"/>
    </source>
</evidence>
<dbReference type="VEuPathDB" id="TriTrypDB:ADEAN_000100500"/>
<proteinExistence type="predicted"/>
<dbReference type="AlphaFoldDB" id="A0A7G2C6I6"/>
<name>A0A7G2C6I6_9TRYP</name>
<accession>A0A7G2C6I6</accession>
<sequence length="393" mass="44535">MQPYCLLDILETFYKKKKSKADSTFPLALVAVSPFLRTHCESSTGVKVAETSVHRVSYQQPKFCRADVDSYDLDDWVKPTGNTFEDTVWGVVKPSFPSQSKAVGITLHVSLPLASCGMTNSLWWVTRGEEVQLELVLNGGAVKKVLKRPLDIQDFQMDVVEGACAQEESSNAVWRVVRLVRCDMDSHSLLSLPFNCLFHRVGLCRVKEIHMEHCSVKFDKTLVNKEAITDGTEMAPYGWDSVEALFLNKCGGEGLWRALSPLIACPLQVESTGDHQIHLLAKAPLRILSLVDCKVKPDTLHLLMSSVSRRNQLLHAASPSEARRSFCFQQLELSFCGVHWPLEFLKNTAFWDLYQDLKVLILTRCEMPSQVLKDSFINLKKWEHVVFRQPMEY</sequence>
<gene>
    <name evidence="1" type="ORF">ADEAN_000100500</name>
</gene>
<protein>
    <submittedName>
        <fullName evidence="1">Uncharacterized protein</fullName>
    </submittedName>
</protein>
<reference evidence="1 2" key="1">
    <citation type="submission" date="2020-08" db="EMBL/GenBank/DDBJ databases">
        <authorList>
            <person name="Newling K."/>
            <person name="Davey J."/>
            <person name="Forrester S."/>
        </authorList>
    </citation>
    <scope>NUCLEOTIDE SEQUENCE [LARGE SCALE GENOMIC DNA]</scope>
    <source>
        <strain evidence="2">Crithidia deanei Carvalho (ATCC PRA-265)</strain>
    </source>
</reference>